<dbReference type="SUPFAM" id="SSF57625">
    <property type="entry name" value="Invertebrate chitin-binding proteins"/>
    <property type="match status" value="1"/>
</dbReference>
<dbReference type="GO" id="GO:0005576">
    <property type="term" value="C:extracellular region"/>
    <property type="evidence" value="ECO:0007669"/>
    <property type="project" value="InterPro"/>
</dbReference>
<reference evidence="3 4" key="1">
    <citation type="submission" date="2024-01" db="EMBL/GenBank/DDBJ databases">
        <title>The genome of the rayed Mediterranean limpet Patella caerulea (Linnaeus, 1758).</title>
        <authorList>
            <person name="Anh-Thu Weber A."/>
            <person name="Halstead-Nussloch G."/>
        </authorList>
    </citation>
    <scope>NUCLEOTIDE SEQUENCE [LARGE SCALE GENOMIC DNA]</scope>
    <source>
        <strain evidence="3">AATW-2023a</strain>
        <tissue evidence="3">Whole specimen</tissue>
    </source>
</reference>
<evidence type="ECO:0000256" key="1">
    <source>
        <dbReference type="SAM" id="SignalP"/>
    </source>
</evidence>
<dbReference type="InterPro" id="IPR002557">
    <property type="entry name" value="Chitin-bd_dom"/>
</dbReference>
<dbReference type="Pfam" id="PF01607">
    <property type="entry name" value="CBM_14"/>
    <property type="match status" value="1"/>
</dbReference>
<feature type="signal peptide" evidence="1">
    <location>
        <begin position="1"/>
        <end position="20"/>
    </location>
</feature>
<feature type="chain" id="PRO_5042910739" description="Chitin-binding type-2 domain-containing protein" evidence="1">
    <location>
        <begin position="21"/>
        <end position="164"/>
    </location>
</feature>
<accession>A0AAN8KJ28</accession>
<dbReference type="SMART" id="SM00494">
    <property type="entry name" value="ChtBD2"/>
    <property type="match status" value="2"/>
</dbReference>
<dbReference type="InterPro" id="IPR036508">
    <property type="entry name" value="Chitin-bd_dom_sf"/>
</dbReference>
<organism evidence="3 4">
    <name type="scientific">Patella caerulea</name>
    <name type="common">Rayed Mediterranean limpet</name>
    <dbReference type="NCBI Taxonomy" id="87958"/>
    <lineage>
        <taxon>Eukaryota</taxon>
        <taxon>Metazoa</taxon>
        <taxon>Spiralia</taxon>
        <taxon>Lophotrochozoa</taxon>
        <taxon>Mollusca</taxon>
        <taxon>Gastropoda</taxon>
        <taxon>Patellogastropoda</taxon>
        <taxon>Patelloidea</taxon>
        <taxon>Patellidae</taxon>
        <taxon>Patella</taxon>
    </lineage>
</organism>
<sequence length="164" mass="17826">MHTLAILSCLAIGLFHQAVGQVEGGVCSEVNFFLNIVDPNNCSGYFKCVDGAYESYRCPAGLVFSTETVACDWPTPGGCQPTTSLPANSLLDIPADVCSIQPCAADRDYLLPNYNTAGNSDFYVCKGGKLFEQRCGTSPGTEEFLFYNVLRSSCEKQRSRDSLY</sequence>
<keyword evidence="4" id="KW-1185">Reference proteome</keyword>
<evidence type="ECO:0000313" key="3">
    <source>
        <dbReference type="EMBL" id="KAK6192340.1"/>
    </source>
</evidence>
<dbReference type="GO" id="GO:0008061">
    <property type="term" value="F:chitin binding"/>
    <property type="evidence" value="ECO:0007669"/>
    <property type="project" value="InterPro"/>
</dbReference>
<gene>
    <name evidence="3" type="ORF">SNE40_003824</name>
</gene>
<dbReference type="AlphaFoldDB" id="A0AAN8KJ28"/>
<proteinExistence type="predicted"/>
<feature type="domain" description="Chitin-binding type-2" evidence="2">
    <location>
        <begin position="24"/>
        <end position="81"/>
    </location>
</feature>
<dbReference type="EMBL" id="JAZGQO010000002">
    <property type="protein sequence ID" value="KAK6192340.1"/>
    <property type="molecule type" value="Genomic_DNA"/>
</dbReference>
<dbReference type="Gene3D" id="2.170.140.10">
    <property type="entry name" value="Chitin binding domain"/>
    <property type="match status" value="1"/>
</dbReference>
<evidence type="ECO:0000259" key="2">
    <source>
        <dbReference type="PROSITE" id="PS50940"/>
    </source>
</evidence>
<dbReference type="Proteomes" id="UP001347796">
    <property type="component" value="Unassembled WGS sequence"/>
</dbReference>
<protein>
    <recommendedName>
        <fullName evidence="2">Chitin-binding type-2 domain-containing protein</fullName>
    </recommendedName>
</protein>
<comment type="caution">
    <text evidence="3">The sequence shown here is derived from an EMBL/GenBank/DDBJ whole genome shotgun (WGS) entry which is preliminary data.</text>
</comment>
<name>A0AAN8KJ28_PATCE</name>
<dbReference type="PROSITE" id="PS50940">
    <property type="entry name" value="CHIT_BIND_II"/>
    <property type="match status" value="1"/>
</dbReference>
<keyword evidence="1" id="KW-0732">Signal</keyword>
<evidence type="ECO:0000313" key="4">
    <source>
        <dbReference type="Proteomes" id="UP001347796"/>
    </source>
</evidence>